<dbReference type="Pfam" id="PF13442">
    <property type="entry name" value="Cytochrome_CBB3"/>
    <property type="match status" value="1"/>
</dbReference>
<dbReference type="InterPro" id="IPR009056">
    <property type="entry name" value="Cyt_c-like_dom"/>
</dbReference>
<proteinExistence type="predicted"/>
<dbReference type="InterPro" id="IPR002324">
    <property type="entry name" value="Cyt_c_ID"/>
</dbReference>
<dbReference type="EMBL" id="CP042344">
    <property type="protein sequence ID" value="QEA11873.1"/>
    <property type="molecule type" value="Genomic_DNA"/>
</dbReference>
<evidence type="ECO:0000256" key="2">
    <source>
        <dbReference type="ARBA" id="ARBA00022617"/>
    </source>
</evidence>
<evidence type="ECO:0000313" key="11">
    <source>
        <dbReference type="Proteomes" id="UP000321199"/>
    </source>
</evidence>
<sequence length="357" mass="37669">MSSLRDALAAGLLAATLALPAWSQGKFPNIGRDATPAEVAAWDIDVRPDLQGLPAGSGSVDDGQDLWEARCATCHGIFGESNAVFNPLVGGTSADDIKSGHVANLQRPDYPGRTTFMKVPTLSTLWDYIRRAMPWDNPKSLSTNEVYAATAYLLHLADIVPADFVLSDKNMAEVQQKLPNRKGMTTQHALWPGNEFGAGKLKPDTQASACMKDCGPAPTISSELPGHARNVWGNLREQNRTVGPQRGADTTRPEGKLGDAAGPVKVVGPAGEDSPHARAIALTQQLGCTGCHNMQGKLVGPSFADIAQKYAGKTDYLQSKIRAGGSGVWGDTPMPPQDAPAADIKVIAEWLAAGGGK</sequence>
<dbReference type="AlphaFoldDB" id="A0A5B8RS23"/>
<dbReference type="PROSITE" id="PS51007">
    <property type="entry name" value="CYTC"/>
    <property type="match status" value="2"/>
</dbReference>
<keyword evidence="8" id="KW-0732">Signal</keyword>
<dbReference type="GO" id="GO:0020037">
    <property type="term" value="F:heme binding"/>
    <property type="evidence" value="ECO:0007669"/>
    <property type="project" value="InterPro"/>
</dbReference>
<keyword evidence="1" id="KW-0813">Transport</keyword>
<evidence type="ECO:0000256" key="5">
    <source>
        <dbReference type="ARBA" id="ARBA00023004"/>
    </source>
</evidence>
<evidence type="ECO:0000256" key="8">
    <source>
        <dbReference type="SAM" id="SignalP"/>
    </source>
</evidence>
<dbReference type="RefSeq" id="WP_146911460.1">
    <property type="nucleotide sequence ID" value="NZ_CP042344.1"/>
</dbReference>
<feature type="binding site" description="covalent" evidence="6">
    <location>
        <position position="288"/>
    </location>
    <ligand>
        <name>heme c</name>
        <dbReference type="ChEBI" id="CHEBI:61717"/>
    </ligand>
</feature>
<evidence type="ECO:0000256" key="6">
    <source>
        <dbReference type="PIRSR" id="PIRSR602324-1"/>
    </source>
</evidence>
<protein>
    <submittedName>
        <fullName evidence="10">Cytochrome C</fullName>
    </submittedName>
</protein>
<dbReference type="PRINTS" id="PR00606">
    <property type="entry name" value="CYTCHROMECID"/>
</dbReference>
<feature type="domain" description="Cytochrome c" evidence="9">
    <location>
        <begin position="58"/>
        <end position="157"/>
    </location>
</feature>
<comment type="PTM">
    <text evidence="6">Binds 1 heme c group covalently per subunit.</text>
</comment>
<dbReference type="SUPFAM" id="SSF46626">
    <property type="entry name" value="Cytochrome c"/>
    <property type="match status" value="2"/>
</dbReference>
<evidence type="ECO:0000256" key="7">
    <source>
        <dbReference type="SAM" id="MobiDB-lite"/>
    </source>
</evidence>
<dbReference type="Gene3D" id="1.10.760.10">
    <property type="entry name" value="Cytochrome c-like domain"/>
    <property type="match status" value="2"/>
</dbReference>
<feature type="domain" description="Cytochrome c" evidence="9">
    <location>
        <begin position="258"/>
        <end position="355"/>
    </location>
</feature>
<reference evidence="10 11" key="1">
    <citation type="submission" date="2019-07" db="EMBL/GenBank/DDBJ databases">
        <title>Complete genome sequence of Comamonas sp. NLF 7-7 isolated from livestock.</title>
        <authorList>
            <person name="Kim D.H."/>
            <person name="Kim J.G."/>
        </authorList>
    </citation>
    <scope>NUCLEOTIDE SEQUENCE [LARGE SCALE GENOMIC DNA]</scope>
    <source>
        <strain evidence="10 11">NLF 7-7</strain>
    </source>
</reference>
<feature type="signal peptide" evidence="8">
    <location>
        <begin position="1"/>
        <end position="23"/>
    </location>
</feature>
<feature type="binding site" description="covalent" evidence="6">
    <location>
        <position position="334"/>
    </location>
    <ligand>
        <name>heme c</name>
        <dbReference type="ChEBI" id="CHEBI:61717"/>
    </ligand>
</feature>
<evidence type="ECO:0000256" key="3">
    <source>
        <dbReference type="ARBA" id="ARBA00022723"/>
    </source>
</evidence>
<dbReference type="GO" id="GO:0005506">
    <property type="term" value="F:iron ion binding"/>
    <property type="evidence" value="ECO:0007669"/>
    <property type="project" value="InterPro"/>
</dbReference>
<evidence type="ECO:0000256" key="1">
    <source>
        <dbReference type="ARBA" id="ARBA00022448"/>
    </source>
</evidence>
<dbReference type="GO" id="GO:0009055">
    <property type="term" value="F:electron transfer activity"/>
    <property type="evidence" value="ECO:0007669"/>
    <property type="project" value="InterPro"/>
</dbReference>
<feature type="binding site" description="covalent" evidence="6">
    <location>
        <position position="292"/>
    </location>
    <ligand>
        <name>heme c</name>
        <dbReference type="ChEBI" id="CHEBI:61717"/>
    </ligand>
</feature>
<name>A0A5B8RS23_9BURK</name>
<evidence type="ECO:0000313" key="10">
    <source>
        <dbReference type="EMBL" id="QEA11873.1"/>
    </source>
</evidence>
<keyword evidence="4" id="KW-0249">Electron transport</keyword>
<keyword evidence="3 6" id="KW-0479">Metal-binding</keyword>
<dbReference type="Pfam" id="PF00034">
    <property type="entry name" value="Cytochrom_C"/>
    <property type="match status" value="1"/>
</dbReference>
<accession>A0A5B8RS23</accession>
<evidence type="ECO:0000256" key="4">
    <source>
        <dbReference type="ARBA" id="ARBA00022982"/>
    </source>
</evidence>
<feature type="region of interest" description="Disordered" evidence="7">
    <location>
        <begin position="241"/>
        <end position="261"/>
    </location>
</feature>
<keyword evidence="2 6" id="KW-0349">Heme</keyword>
<dbReference type="KEGG" id="cof:FOZ74_01825"/>
<dbReference type="Proteomes" id="UP000321199">
    <property type="component" value="Chromosome"/>
</dbReference>
<feature type="chain" id="PRO_5022917487" evidence="8">
    <location>
        <begin position="24"/>
        <end position="357"/>
    </location>
</feature>
<evidence type="ECO:0000259" key="9">
    <source>
        <dbReference type="PROSITE" id="PS51007"/>
    </source>
</evidence>
<gene>
    <name evidence="10" type="ORF">FOZ74_01825</name>
</gene>
<dbReference type="OrthoDB" id="9811281at2"/>
<keyword evidence="11" id="KW-1185">Reference proteome</keyword>
<keyword evidence="5 6" id="KW-0408">Iron</keyword>
<dbReference type="InterPro" id="IPR036909">
    <property type="entry name" value="Cyt_c-like_dom_sf"/>
</dbReference>
<organism evidence="10 11">
    <name type="scientific">Comamonas flocculans</name>
    <dbReference type="NCBI Taxonomy" id="2597701"/>
    <lineage>
        <taxon>Bacteria</taxon>
        <taxon>Pseudomonadati</taxon>
        <taxon>Pseudomonadota</taxon>
        <taxon>Betaproteobacteria</taxon>
        <taxon>Burkholderiales</taxon>
        <taxon>Comamonadaceae</taxon>
        <taxon>Comamonas</taxon>
    </lineage>
</organism>